<reference evidence="5 6" key="1">
    <citation type="journal article" date="2020" name="Nat. Food">
        <title>A phased Vanilla planifolia genome enables genetic improvement of flavour and production.</title>
        <authorList>
            <person name="Hasing T."/>
            <person name="Tang H."/>
            <person name="Brym M."/>
            <person name="Khazi F."/>
            <person name="Huang T."/>
            <person name="Chambers A.H."/>
        </authorList>
    </citation>
    <scope>NUCLEOTIDE SEQUENCE [LARGE SCALE GENOMIC DNA]</scope>
    <source>
        <tissue evidence="4">Leaf</tissue>
    </source>
</reference>
<dbReference type="CDD" id="cd13228">
    <property type="entry name" value="PHear_NECAP"/>
    <property type="match status" value="1"/>
</dbReference>
<protein>
    <recommendedName>
        <fullName evidence="2">NECAP PHear domain-containing protein</fullName>
    </recommendedName>
</protein>
<feature type="compositionally biased region" description="Acidic residues" evidence="1">
    <location>
        <begin position="270"/>
        <end position="280"/>
    </location>
</feature>
<dbReference type="EMBL" id="JADCNL010000006">
    <property type="protein sequence ID" value="KAG0477191.1"/>
    <property type="molecule type" value="Genomic_DNA"/>
</dbReference>
<keyword evidence="5" id="KW-1185">Reference proteome</keyword>
<dbReference type="PANTHER" id="PTHR12847">
    <property type="entry name" value="ATP-BINDING CASSETTE ABC TRANSPORTER-RELATED"/>
    <property type="match status" value="1"/>
</dbReference>
<organism evidence="4 5">
    <name type="scientific">Vanilla planifolia</name>
    <name type="common">Vanilla</name>
    <dbReference type="NCBI Taxonomy" id="51239"/>
    <lineage>
        <taxon>Eukaryota</taxon>
        <taxon>Viridiplantae</taxon>
        <taxon>Streptophyta</taxon>
        <taxon>Embryophyta</taxon>
        <taxon>Tracheophyta</taxon>
        <taxon>Spermatophyta</taxon>
        <taxon>Magnoliopsida</taxon>
        <taxon>Liliopsida</taxon>
        <taxon>Asparagales</taxon>
        <taxon>Orchidaceae</taxon>
        <taxon>Vanilloideae</taxon>
        <taxon>Vanilleae</taxon>
        <taxon>Vanilla</taxon>
    </lineage>
</organism>
<dbReference type="FunFam" id="2.30.29.30:FF:000150">
    <property type="entry name" value="Adaptin ear-binding coat-associated protein"/>
    <property type="match status" value="1"/>
</dbReference>
<dbReference type="Pfam" id="PF07933">
    <property type="entry name" value="DUF1681"/>
    <property type="match status" value="1"/>
</dbReference>
<evidence type="ECO:0000256" key="1">
    <source>
        <dbReference type="SAM" id="MobiDB-lite"/>
    </source>
</evidence>
<feature type="domain" description="NECAP PHear" evidence="2">
    <location>
        <begin position="34"/>
        <end position="192"/>
    </location>
</feature>
<dbReference type="InterPro" id="IPR012466">
    <property type="entry name" value="NECAP_PHear"/>
</dbReference>
<dbReference type="GO" id="GO:0030125">
    <property type="term" value="C:clathrin vesicle coat"/>
    <property type="evidence" value="ECO:0007669"/>
    <property type="project" value="TreeGrafter"/>
</dbReference>
<dbReference type="Gene3D" id="2.30.29.30">
    <property type="entry name" value="Pleckstrin-homology domain (PH domain)/Phosphotyrosine-binding domain (PTB)"/>
    <property type="match status" value="1"/>
</dbReference>
<evidence type="ECO:0000313" key="5">
    <source>
        <dbReference type="Proteomes" id="UP000636800"/>
    </source>
</evidence>
<dbReference type="OrthoDB" id="10265489at2759"/>
<gene>
    <name evidence="4" type="ORF">HPP92_014032</name>
    <name evidence="3" type="ORF">HPP92_028391</name>
</gene>
<dbReference type="Proteomes" id="UP000639772">
    <property type="component" value="Unassembled WGS sequence"/>
</dbReference>
<dbReference type="Proteomes" id="UP000636800">
    <property type="component" value="Chromosome 6"/>
</dbReference>
<dbReference type="EMBL" id="JADCNM010000473">
    <property type="protein sequence ID" value="KAG0447272.1"/>
    <property type="molecule type" value="Genomic_DNA"/>
</dbReference>
<dbReference type="PANTHER" id="PTHR12847:SF9">
    <property type="entry name" value="NECAP-LIKE PROTEIN CG9132"/>
    <property type="match status" value="1"/>
</dbReference>
<feature type="region of interest" description="Disordered" evidence="1">
    <location>
        <begin position="1"/>
        <end position="25"/>
    </location>
</feature>
<evidence type="ECO:0000313" key="3">
    <source>
        <dbReference type="EMBL" id="KAG0447272.1"/>
    </source>
</evidence>
<evidence type="ECO:0000313" key="4">
    <source>
        <dbReference type="EMBL" id="KAG0477191.1"/>
    </source>
</evidence>
<accession>A0A835UZ66</accession>
<proteinExistence type="predicted"/>
<comment type="caution">
    <text evidence="4">The sequence shown here is derived from an EMBL/GenBank/DDBJ whole genome shotgun (WGS) entry which is preliminary data.</text>
</comment>
<evidence type="ECO:0000259" key="2">
    <source>
        <dbReference type="Pfam" id="PF07933"/>
    </source>
</evidence>
<dbReference type="SUPFAM" id="SSF50729">
    <property type="entry name" value="PH domain-like"/>
    <property type="match status" value="1"/>
</dbReference>
<feature type="compositionally biased region" description="Polar residues" evidence="1">
    <location>
        <begin position="242"/>
        <end position="253"/>
    </location>
</feature>
<name>A0A835UZ66_VANPL</name>
<dbReference type="AlphaFoldDB" id="A0A835UZ66"/>
<feature type="region of interest" description="Disordered" evidence="1">
    <location>
        <begin position="222"/>
        <end position="280"/>
    </location>
</feature>
<feature type="compositionally biased region" description="Pro residues" evidence="1">
    <location>
        <begin position="227"/>
        <end position="237"/>
    </location>
</feature>
<evidence type="ECO:0000313" key="6">
    <source>
        <dbReference type="Proteomes" id="UP000639772"/>
    </source>
</evidence>
<sequence>MDKEGDDQKQVIRPHDGGSGEEARDEHEVVEAVELVLFHVKECYVYLIPPRKTAASYRADEWNVNKWHWEGALKVVSKGEECIIRLEDNKTGELFARAFLRTGEPHPVEPVIDSSRYFVLRVEENLGGRLRHAFIGIGFRERPDAYDFQAALHDHMKYLNKKHAAEEMEQRFLESSSVDYSLKEGETLVLQINNKGSSRPKSTLFQRLSSLSLDEKPITKEGMICIKPPPPPPPLSPVSPVDKSSANSPTSNFGPDAQGSPMATTPQAAADDDFGDFQVA</sequence>
<dbReference type="InterPro" id="IPR011993">
    <property type="entry name" value="PH-like_dom_sf"/>
</dbReference>
<dbReference type="GO" id="GO:0006897">
    <property type="term" value="P:endocytosis"/>
    <property type="evidence" value="ECO:0007669"/>
    <property type="project" value="InterPro"/>
</dbReference>